<reference evidence="1 2" key="1">
    <citation type="submission" date="2021-06" db="EMBL/GenBank/DDBJ databases">
        <title>Caerostris extrusa draft genome.</title>
        <authorList>
            <person name="Kono N."/>
            <person name="Arakawa K."/>
        </authorList>
    </citation>
    <scope>NUCLEOTIDE SEQUENCE [LARGE SCALE GENOMIC DNA]</scope>
</reference>
<comment type="caution">
    <text evidence="1">The sequence shown here is derived from an EMBL/GenBank/DDBJ whole genome shotgun (WGS) entry which is preliminary data.</text>
</comment>
<dbReference type="AlphaFoldDB" id="A0AAV4N9I9"/>
<dbReference type="EMBL" id="BPLR01020643">
    <property type="protein sequence ID" value="GIX81000.1"/>
    <property type="molecule type" value="Genomic_DNA"/>
</dbReference>
<evidence type="ECO:0000313" key="1">
    <source>
        <dbReference type="EMBL" id="GIX81000.1"/>
    </source>
</evidence>
<proteinExistence type="predicted"/>
<dbReference type="Proteomes" id="UP001054945">
    <property type="component" value="Unassembled WGS sequence"/>
</dbReference>
<name>A0AAV4N9I9_CAEEX</name>
<evidence type="ECO:0000313" key="2">
    <source>
        <dbReference type="Proteomes" id="UP001054945"/>
    </source>
</evidence>
<accession>A0AAV4N9I9</accession>
<keyword evidence="2" id="KW-1185">Reference proteome</keyword>
<protein>
    <submittedName>
        <fullName evidence="1">Uncharacterized protein</fullName>
    </submittedName>
</protein>
<gene>
    <name evidence="1" type="ORF">CEXT_80821</name>
</gene>
<sequence length="128" mass="14755">MPQGQSRHFYKRTRMMVRKGPHHVDNDVLCRRRTFPIGILISTSCLFSEMRRWKKVPKGKADTFPKSTIMMLRKEPHQRTDDTVVTREAASERSGSNPLMMIVYGLGQSRHFSEKNKNDGAERTTSCG</sequence>
<organism evidence="1 2">
    <name type="scientific">Caerostris extrusa</name>
    <name type="common">Bark spider</name>
    <name type="synonym">Caerostris bankana</name>
    <dbReference type="NCBI Taxonomy" id="172846"/>
    <lineage>
        <taxon>Eukaryota</taxon>
        <taxon>Metazoa</taxon>
        <taxon>Ecdysozoa</taxon>
        <taxon>Arthropoda</taxon>
        <taxon>Chelicerata</taxon>
        <taxon>Arachnida</taxon>
        <taxon>Araneae</taxon>
        <taxon>Araneomorphae</taxon>
        <taxon>Entelegynae</taxon>
        <taxon>Araneoidea</taxon>
        <taxon>Araneidae</taxon>
        <taxon>Caerostris</taxon>
    </lineage>
</organism>